<gene>
    <name evidence="2" type="ORF">HNY73_009400</name>
</gene>
<dbReference type="CDD" id="cd18186">
    <property type="entry name" value="BTB_POZ_ZBTB_KLHL-like"/>
    <property type="match status" value="1"/>
</dbReference>
<dbReference type="AlphaFoldDB" id="A0A8T0FF00"/>
<comment type="caution">
    <text evidence="2">The sequence shown here is derived from an EMBL/GenBank/DDBJ whole genome shotgun (WGS) entry which is preliminary data.</text>
</comment>
<dbReference type="PANTHER" id="PTHR24413">
    <property type="entry name" value="SPECKLE-TYPE POZ PROTEIN"/>
    <property type="match status" value="1"/>
</dbReference>
<reference evidence="2" key="2">
    <citation type="submission" date="2020-06" db="EMBL/GenBank/DDBJ databases">
        <authorList>
            <person name="Sheffer M."/>
        </authorList>
    </citation>
    <scope>NUCLEOTIDE SEQUENCE</scope>
</reference>
<evidence type="ECO:0000313" key="2">
    <source>
        <dbReference type="EMBL" id="KAF8787840.1"/>
    </source>
</evidence>
<name>A0A8T0FF00_ARGBR</name>
<sequence length="407" mass="47186">MAAKDESEKGRNGCTFQWNIENISHCWSLKKGEKIKSHSFNADVLKETKWSLLFYPMGAENENYMGIGLRRERDCTGPSFIECTIWIAHQELIKSQHLLATTIFKLNRLPFIWKINEFSSYVFGGEKKIEDQFSDLETIFKETAEKMGLDLSLLDDNIIYYSLKFSIIDAEGRKGNSVLLDCLKDDPNTEELACLEHLEETVKENKSRYFPNDVLSLEFVLTFVHLDYRKSGAELEKEAVVKRVSCDTELRTATQTFPAHQVILSARSPVFRSLFSSDMREKNSGHVDITDFENDTIHRMLLYMYTDSLEDLQFESAFELYKAADKYQILSLKSRCSSFLKESLCPSNACEMLILADLHSDDDLKGVVQEYILRQNKQFFCSQEWKDFMKVHIKLASDVMYQKMCQD</sequence>
<dbReference type="SMART" id="SM00225">
    <property type="entry name" value="BTB"/>
    <property type="match status" value="1"/>
</dbReference>
<dbReference type="Gene3D" id="2.60.210.10">
    <property type="entry name" value="Apoptosis, Tumor Necrosis Factor Receptor Associated Protein 2, Chain A"/>
    <property type="match status" value="1"/>
</dbReference>
<proteinExistence type="predicted"/>
<dbReference type="PROSITE" id="PS50097">
    <property type="entry name" value="BTB"/>
    <property type="match status" value="1"/>
</dbReference>
<reference evidence="2" key="1">
    <citation type="journal article" date="2020" name="bioRxiv">
        <title>Chromosome-level reference genome of the European wasp spider Argiope bruennichi: a resource for studies on range expansion and evolutionary adaptation.</title>
        <authorList>
            <person name="Sheffer M.M."/>
            <person name="Hoppe A."/>
            <person name="Krehenwinkel H."/>
            <person name="Uhl G."/>
            <person name="Kuss A.W."/>
            <person name="Jensen L."/>
            <person name="Jensen C."/>
            <person name="Gillespie R.G."/>
            <person name="Hoff K.J."/>
            <person name="Prost S."/>
        </authorList>
    </citation>
    <scope>NUCLEOTIDE SEQUENCE</scope>
</reference>
<accession>A0A8T0FF00</accession>
<dbReference type="SUPFAM" id="SSF54695">
    <property type="entry name" value="POZ domain"/>
    <property type="match status" value="1"/>
</dbReference>
<dbReference type="Pfam" id="PF00651">
    <property type="entry name" value="BTB"/>
    <property type="match status" value="1"/>
</dbReference>
<dbReference type="Gene3D" id="1.25.40.420">
    <property type="match status" value="1"/>
</dbReference>
<dbReference type="InterPro" id="IPR008974">
    <property type="entry name" value="TRAF-like"/>
</dbReference>
<evidence type="ECO:0000259" key="1">
    <source>
        <dbReference type="PROSITE" id="PS50097"/>
    </source>
</evidence>
<keyword evidence="3" id="KW-1185">Reference proteome</keyword>
<evidence type="ECO:0000313" key="3">
    <source>
        <dbReference type="Proteomes" id="UP000807504"/>
    </source>
</evidence>
<feature type="domain" description="BTB" evidence="1">
    <location>
        <begin position="246"/>
        <end position="313"/>
    </location>
</feature>
<dbReference type="InterPro" id="IPR000210">
    <property type="entry name" value="BTB/POZ_dom"/>
</dbReference>
<dbReference type="SUPFAM" id="SSF49599">
    <property type="entry name" value="TRAF domain-like"/>
    <property type="match status" value="1"/>
</dbReference>
<dbReference type="InterPro" id="IPR011333">
    <property type="entry name" value="SKP1/BTB/POZ_sf"/>
</dbReference>
<dbReference type="Proteomes" id="UP000807504">
    <property type="component" value="Unassembled WGS sequence"/>
</dbReference>
<organism evidence="2 3">
    <name type="scientific">Argiope bruennichi</name>
    <name type="common">Wasp spider</name>
    <name type="synonym">Aranea bruennichi</name>
    <dbReference type="NCBI Taxonomy" id="94029"/>
    <lineage>
        <taxon>Eukaryota</taxon>
        <taxon>Metazoa</taxon>
        <taxon>Ecdysozoa</taxon>
        <taxon>Arthropoda</taxon>
        <taxon>Chelicerata</taxon>
        <taxon>Arachnida</taxon>
        <taxon>Araneae</taxon>
        <taxon>Araneomorphae</taxon>
        <taxon>Entelegynae</taxon>
        <taxon>Araneoidea</taxon>
        <taxon>Araneidae</taxon>
        <taxon>Argiope</taxon>
    </lineage>
</organism>
<protein>
    <submittedName>
        <fullName evidence="2">Protein maternal effect lethal 26 like protein</fullName>
    </submittedName>
</protein>
<dbReference type="Gene3D" id="3.30.710.10">
    <property type="entry name" value="Potassium Channel Kv1.1, Chain A"/>
    <property type="match status" value="1"/>
</dbReference>
<dbReference type="EMBL" id="JABXBU010000015">
    <property type="protein sequence ID" value="KAF8787840.1"/>
    <property type="molecule type" value="Genomic_DNA"/>
</dbReference>